<evidence type="ECO:0000313" key="2">
    <source>
        <dbReference type="Proteomes" id="UP000652761"/>
    </source>
</evidence>
<comment type="caution">
    <text evidence="1">The sequence shown here is derived from an EMBL/GenBank/DDBJ whole genome shotgun (WGS) entry which is preliminary data.</text>
</comment>
<reference evidence="1" key="1">
    <citation type="submission" date="2017-07" db="EMBL/GenBank/DDBJ databases">
        <title>Taro Niue Genome Assembly and Annotation.</title>
        <authorList>
            <person name="Atibalentja N."/>
            <person name="Keating K."/>
            <person name="Fields C.J."/>
        </authorList>
    </citation>
    <scope>NUCLEOTIDE SEQUENCE</scope>
    <source>
        <strain evidence="1">Niue_2</strain>
        <tissue evidence="1">Leaf</tissue>
    </source>
</reference>
<name>A0A843UBZ6_COLES</name>
<sequence>MPPSPFRVTFWGGCSVSVVALAALSLASPFFSSSLNRIPRVFNPNLITEFWSGLVEFPDAMILGKMDVNDFSYEDEMDAPIVGALFACVGILEKLVDNSDELSESIPMIPSSTRNEIRRKYVQSVSSVDNATSIKMIHMNRRTFYQLYTVVQRMNL</sequence>
<evidence type="ECO:0000313" key="1">
    <source>
        <dbReference type="EMBL" id="MQL79657.1"/>
    </source>
</evidence>
<protein>
    <submittedName>
        <fullName evidence="1">Uncharacterized protein</fullName>
    </submittedName>
</protein>
<gene>
    <name evidence="1" type="ORF">Taro_012099</name>
</gene>
<proteinExistence type="predicted"/>
<dbReference type="Proteomes" id="UP000652761">
    <property type="component" value="Unassembled WGS sequence"/>
</dbReference>
<dbReference type="EMBL" id="NMUH01000469">
    <property type="protein sequence ID" value="MQL79657.1"/>
    <property type="molecule type" value="Genomic_DNA"/>
</dbReference>
<accession>A0A843UBZ6</accession>
<dbReference type="AlphaFoldDB" id="A0A843UBZ6"/>
<organism evidence="1 2">
    <name type="scientific">Colocasia esculenta</name>
    <name type="common">Wild taro</name>
    <name type="synonym">Arum esculentum</name>
    <dbReference type="NCBI Taxonomy" id="4460"/>
    <lineage>
        <taxon>Eukaryota</taxon>
        <taxon>Viridiplantae</taxon>
        <taxon>Streptophyta</taxon>
        <taxon>Embryophyta</taxon>
        <taxon>Tracheophyta</taxon>
        <taxon>Spermatophyta</taxon>
        <taxon>Magnoliopsida</taxon>
        <taxon>Liliopsida</taxon>
        <taxon>Araceae</taxon>
        <taxon>Aroideae</taxon>
        <taxon>Colocasieae</taxon>
        <taxon>Colocasia</taxon>
    </lineage>
</organism>
<keyword evidence="2" id="KW-1185">Reference proteome</keyword>